<dbReference type="AlphaFoldDB" id="A0A0A9F2A3"/>
<feature type="signal peptide" evidence="1">
    <location>
        <begin position="1"/>
        <end position="21"/>
    </location>
</feature>
<accession>A0A0A9F2A3</accession>
<feature type="chain" id="PRO_5002047182" evidence="1">
    <location>
        <begin position="22"/>
        <end position="52"/>
    </location>
</feature>
<reference evidence="2" key="2">
    <citation type="journal article" date="2015" name="Data Brief">
        <title>Shoot transcriptome of the giant reed, Arundo donax.</title>
        <authorList>
            <person name="Barrero R.A."/>
            <person name="Guerrero F.D."/>
            <person name="Moolhuijzen P."/>
            <person name="Goolsby J.A."/>
            <person name="Tidwell J."/>
            <person name="Bellgard S.E."/>
            <person name="Bellgard M.I."/>
        </authorList>
    </citation>
    <scope>NUCLEOTIDE SEQUENCE</scope>
    <source>
        <tissue evidence="2">Shoot tissue taken approximately 20 cm above the soil surface</tissue>
    </source>
</reference>
<evidence type="ECO:0000313" key="2">
    <source>
        <dbReference type="EMBL" id="JAE05354.1"/>
    </source>
</evidence>
<reference evidence="2" key="1">
    <citation type="submission" date="2014-09" db="EMBL/GenBank/DDBJ databases">
        <authorList>
            <person name="Magalhaes I.L.F."/>
            <person name="Oliveira U."/>
            <person name="Santos F.R."/>
            <person name="Vidigal T.H.D.A."/>
            <person name="Brescovit A.D."/>
            <person name="Santos A.J."/>
        </authorList>
    </citation>
    <scope>NUCLEOTIDE SEQUENCE</scope>
    <source>
        <tissue evidence="2">Shoot tissue taken approximately 20 cm above the soil surface</tissue>
    </source>
</reference>
<proteinExistence type="predicted"/>
<name>A0A0A9F2A3_ARUDO</name>
<protein>
    <submittedName>
        <fullName evidence="2">Uncharacterized protein</fullName>
    </submittedName>
</protein>
<organism evidence="2">
    <name type="scientific">Arundo donax</name>
    <name type="common">Giant reed</name>
    <name type="synonym">Donax arundinaceus</name>
    <dbReference type="NCBI Taxonomy" id="35708"/>
    <lineage>
        <taxon>Eukaryota</taxon>
        <taxon>Viridiplantae</taxon>
        <taxon>Streptophyta</taxon>
        <taxon>Embryophyta</taxon>
        <taxon>Tracheophyta</taxon>
        <taxon>Spermatophyta</taxon>
        <taxon>Magnoliopsida</taxon>
        <taxon>Liliopsida</taxon>
        <taxon>Poales</taxon>
        <taxon>Poaceae</taxon>
        <taxon>PACMAD clade</taxon>
        <taxon>Arundinoideae</taxon>
        <taxon>Arundineae</taxon>
        <taxon>Arundo</taxon>
    </lineage>
</organism>
<sequence>MSARSTIVNVRVFFLLGVASSPKMRESTVCLSEKWTTGNTRTRWMTYPILTM</sequence>
<evidence type="ECO:0000256" key="1">
    <source>
        <dbReference type="SAM" id="SignalP"/>
    </source>
</evidence>
<keyword evidence="1" id="KW-0732">Signal</keyword>
<dbReference type="EMBL" id="GBRH01192542">
    <property type="protein sequence ID" value="JAE05354.1"/>
    <property type="molecule type" value="Transcribed_RNA"/>
</dbReference>